<sequence length="158" mass="17132">MGNCLTIEAKVIKFKNKDGEMLEHDAPQEVQHLLADFPVHASSESYAASSALLPDQVSHLPSSSTAQETEERNTPTTSNGDDHAAGAGESKCSSGGIIRIKLLVTKQQLEDILTKGVSLDNMITNLTRGAYNIDSPNSRWKPTLRSIPEGCDEKQELL</sequence>
<dbReference type="AlphaFoldDB" id="A0A5K0VA58"/>
<protein>
    <submittedName>
        <fullName evidence="2">Uncharacterized protein</fullName>
    </submittedName>
</protein>
<feature type="region of interest" description="Disordered" evidence="1">
    <location>
        <begin position="57"/>
        <end position="92"/>
    </location>
</feature>
<dbReference type="OMA" id="KFANDDQ"/>
<gene>
    <name evidence="2" type="ORF">NYM_LOCUS1445</name>
</gene>
<dbReference type="Gramene" id="NC1G0109840.1">
    <property type="protein sequence ID" value="NC1G0109840.1:cds"/>
    <property type="gene ID" value="NC1G0109840"/>
</dbReference>
<accession>A0A5K0VA58</accession>
<dbReference type="PANTHER" id="PTHR33148:SF46">
    <property type="entry name" value="EMB|CAB85509.1"/>
    <property type="match status" value="1"/>
</dbReference>
<proteinExistence type="predicted"/>
<dbReference type="EMBL" id="LR721774">
    <property type="protein sequence ID" value="VVV37937.1"/>
    <property type="molecule type" value="Genomic_DNA"/>
</dbReference>
<name>A0A5K0VA58_9MAGN</name>
<dbReference type="PANTHER" id="PTHR33148">
    <property type="entry name" value="PLASTID MOVEMENT IMPAIRED PROTEIN-RELATED"/>
    <property type="match status" value="1"/>
</dbReference>
<evidence type="ECO:0000256" key="1">
    <source>
        <dbReference type="SAM" id="MobiDB-lite"/>
    </source>
</evidence>
<reference evidence="2" key="1">
    <citation type="submission" date="2019-09" db="EMBL/GenBank/DDBJ databases">
        <authorList>
            <person name="Zhang L."/>
        </authorList>
    </citation>
    <scope>NUCLEOTIDE SEQUENCE</scope>
</reference>
<dbReference type="OrthoDB" id="1688863at2759"/>
<evidence type="ECO:0000313" key="2">
    <source>
        <dbReference type="EMBL" id="VVV37937.1"/>
    </source>
</evidence>
<organism evidence="2">
    <name type="scientific">Nymphaea colorata</name>
    <name type="common">pocket water lily</name>
    <dbReference type="NCBI Taxonomy" id="210225"/>
    <lineage>
        <taxon>Eukaryota</taxon>
        <taxon>Viridiplantae</taxon>
        <taxon>Streptophyta</taxon>
        <taxon>Embryophyta</taxon>
        <taxon>Tracheophyta</taxon>
        <taxon>Spermatophyta</taxon>
        <taxon>Magnoliopsida</taxon>
        <taxon>Nymphaeales</taxon>
        <taxon>Nymphaeaceae</taxon>
        <taxon>Nymphaea</taxon>
    </lineage>
</organism>